<dbReference type="PANTHER" id="PTHR45569">
    <property type="entry name" value="SENSOR PROTEIN KDPD"/>
    <property type="match status" value="1"/>
</dbReference>
<proteinExistence type="predicted"/>
<dbReference type="Pfam" id="PF02702">
    <property type="entry name" value="KdpD"/>
    <property type="match status" value="1"/>
</dbReference>
<evidence type="ECO:0000256" key="1">
    <source>
        <dbReference type="ARBA" id="ARBA00022679"/>
    </source>
</evidence>
<dbReference type="PANTHER" id="PTHR45569:SF1">
    <property type="entry name" value="SENSOR PROTEIN KDPD"/>
    <property type="match status" value="1"/>
</dbReference>
<reference evidence="5 6" key="1">
    <citation type="submission" date="2016-10" db="EMBL/GenBank/DDBJ databases">
        <authorList>
            <person name="de Groot N.N."/>
        </authorList>
    </citation>
    <scope>NUCLEOTIDE SEQUENCE [LARGE SCALE GENOMIC DNA]</scope>
    <source>
        <strain evidence="5 6">MP1X4</strain>
    </source>
</reference>
<organism evidence="5 6">
    <name type="scientific">Mucilaginibacter mallensis</name>
    <dbReference type="NCBI Taxonomy" id="652787"/>
    <lineage>
        <taxon>Bacteria</taxon>
        <taxon>Pseudomonadati</taxon>
        <taxon>Bacteroidota</taxon>
        <taxon>Sphingobacteriia</taxon>
        <taxon>Sphingobacteriales</taxon>
        <taxon>Sphingobacteriaceae</taxon>
        <taxon>Mucilaginibacter</taxon>
    </lineage>
</organism>
<evidence type="ECO:0000256" key="2">
    <source>
        <dbReference type="ARBA" id="ARBA00022777"/>
    </source>
</evidence>
<gene>
    <name evidence="5" type="ORF">SAMN05216490_2086</name>
</gene>
<keyword evidence="6" id="KW-1185">Reference proteome</keyword>
<dbReference type="EMBL" id="LT629740">
    <property type="protein sequence ID" value="SDS91646.1"/>
    <property type="molecule type" value="Genomic_DNA"/>
</dbReference>
<keyword evidence="2 5" id="KW-0418">Kinase</keyword>
<dbReference type="FunFam" id="3.40.50.300:FF:000483">
    <property type="entry name" value="Sensor histidine kinase KdpD"/>
    <property type="match status" value="1"/>
</dbReference>
<accession>A0A1H1W558</accession>
<protein>
    <submittedName>
        <fullName evidence="5">Two-component system, OmpR family, sensor histidine kinase KdpD</fullName>
    </submittedName>
</protein>
<dbReference type="GO" id="GO:0005886">
    <property type="term" value="C:plasma membrane"/>
    <property type="evidence" value="ECO:0007669"/>
    <property type="project" value="TreeGrafter"/>
</dbReference>
<dbReference type="GO" id="GO:0000155">
    <property type="term" value="F:phosphorelay sensor kinase activity"/>
    <property type="evidence" value="ECO:0007669"/>
    <property type="project" value="InterPro"/>
</dbReference>
<dbReference type="AlphaFoldDB" id="A0A1H1W558"/>
<keyword evidence="1" id="KW-0808">Transferase</keyword>
<dbReference type="InterPro" id="IPR052023">
    <property type="entry name" value="Histidine_kinase_KdpD"/>
</dbReference>
<dbReference type="GO" id="GO:0005737">
    <property type="term" value="C:cytoplasm"/>
    <property type="evidence" value="ECO:0007669"/>
    <property type="project" value="UniProtKB-ARBA"/>
</dbReference>
<keyword evidence="3" id="KW-0902">Two-component regulatory system</keyword>
<evidence type="ECO:0000313" key="5">
    <source>
        <dbReference type="EMBL" id="SDS91646.1"/>
    </source>
</evidence>
<sequence length="377" mass="42974">MIEEEKKEQSVEHFMELIKRSRRGKFKIYIGMSAGVGKTYRMLQEAHALMRNGIDVKIGYIETHMRKETQDLIEGLPVIPRRDLFYKGKQLQEMDLQAILSLRPEIVIVDELAHTNIEGSKNEKRWQDVVEILDAGINVISAMNIQHIESLYEDVKCITGIEVSERVPDNVLRQADEVVNIDLTADELVARLRDGKIYTNDKIAFALQNFFQSEKILQLRELALKEVATQLERKIQTEVPGLLQARRERLMCSISTNNETAKLIIRKTGRLATYYNAKWFVVYIQTPKESADRIGLADQRHLINNFKLATQMGADVVRVKSKVVASGMLKAVVDKKITTLCMGKPHLSLLSIILKTATFNELLKTLSKLDVDLVILS</sequence>
<evidence type="ECO:0000259" key="4">
    <source>
        <dbReference type="Pfam" id="PF02702"/>
    </source>
</evidence>
<feature type="domain" description="Signal transduction histidine kinase osmosensitive K+ channel sensor N-terminal" evidence="4">
    <location>
        <begin position="22"/>
        <end position="230"/>
    </location>
</feature>
<name>A0A1H1W558_MUCMA</name>
<dbReference type="InterPro" id="IPR003852">
    <property type="entry name" value="Sig_transdc_His_kinase_KdpD_N"/>
</dbReference>
<dbReference type="InterPro" id="IPR027417">
    <property type="entry name" value="P-loop_NTPase"/>
</dbReference>
<dbReference type="Gene3D" id="3.40.50.300">
    <property type="entry name" value="P-loop containing nucleotide triphosphate hydrolases"/>
    <property type="match status" value="1"/>
</dbReference>
<dbReference type="SUPFAM" id="SSF52540">
    <property type="entry name" value="P-loop containing nucleoside triphosphate hydrolases"/>
    <property type="match status" value="1"/>
</dbReference>
<evidence type="ECO:0000313" key="6">
    <source>
        <dbReference type="Proteomes" id="UP000199679"/>
    </source>
</evidence>
<evidence type="ECO:0000256" key="3">
    <source>
        <dbReference type="ARBA" id="ARBA00023012"/>
    </source>
</evidence>
<dbReference type="STRING" id="652787.SAMN05216490_2086"/>
<dbReference type="RefSeq" id="WP_091372010.1">
    <property type="nucleotide sequence ID" value="NZ_LT629740.1"/>
</dbReference>
<dbReference type="OrthoDB" id="9806130at2"/>
<dbReference type="Proteomes" id="UP000199679">
    <property type="component" value="Chromosome I"/>
</dbReference>